<evidence type="ECO:0000256" key="1">
    <source>
        <dbReference type="ARBA" id="ARBA00022737"/>
    </source>
</evidence>
<dbReference type="KEGG" id="tjr:TherJR_1804"/>
<organism evidence="4 5">
    <name type="scientific">Thermincola potens (strain JR)</name>
    <dbReference type="NCBI Taxonomy" id="635013"/>
    <lineage>
        <taxon>Bacteria</taxon>
        <taxon>Bacillati</taxon>
        <taxon>Bacillota</taxon>
        <taxon>Clostridia</taxon>
        <taxon>Eubacteriales</taxon>
        <taxon>Thermincolaceae</taxon>
        <taxon>Thermincola</taxon>
    </lineage>
</organism>
<evidence type="ECO:0000259" key="3">
    <source>
        <dbReference type="PROSITE" id="PS51272"/>
    </source>
</evidence>
<evidence type="ECO:0000313" key="4">
    <source>
        <dbReference type="EMBL" id="ADG82653.1"/>
    </source>
</evidence>
<keyword evidence="2" id="KW-0732">Signal</keyword>
<dbReference type="AlphaFoldDB" id="D5X7T3"/>
<feature type="domain" description="SLH" evidence="3">
    <location>
        <begin position="543"/>
        <end position="603"/>
    </location>
</feature>
<name>D5X7T3_THEPJ</name>
<dbReference type="Pfam" id="PF00395">
    <property type="entry name" value="SLH"/>
    <property type="match status" value="3"/>
</dbReference>
<protein>
    <submittedName>
        <fullName evidence="4">S-layer domain protein</fullName>
    </submittedName>
</protein>
<dbReference type="PANTHER" id="PTHR43308:SF5">
    <property type="entry name" value="S-LAYER PROTEIN _ PEPTIDOGLYCAN ENDO-BETA-N-ACETYLGLUCOSAMINIDASE"/>
    <property type="match status" value="1"/>
</dbReference>
<feature type="domain" description="SLH" evidence="3">
    <location>
        <begin position="604"/>
        <end position="666"/>
    </location>
</feature>
<feature type="signal peptide" evidence="2">
    <location>
        <begin position="1"/>
        <end position="28"/>
    </location>
</feature>
<dbReference type="InterPro" id="IPR001119">
    <property type="entry name" value="SLH_dom"/>
</dbReference>
<evidence type="ECO:0000313" key="5">
    <source>
        <dbReference type="Proteomes" id="UP000002377"/>
    </source>
</evidence>
<dbReference type="InterPro" id="IPR051465">
    <property type="entry name" value="Cell_Envelope_Struct_Comp"/>
</dbReference>
<dbReference type="eggNOG" id="COG3858">
    <property type="taxonomic scope" value="Bacteria"/>
</dbReference>
<sequence precursor="true">MPRKITRKLISLAILGAMLMTFVPSAWAQGEGAKITREEAMKIARDTFGIPEGLKNVDISYREESYFGNRKIWEFNWNMSILNRYRHISVSIDADTGEIIQYSENEDWSNAKKPAKYKTREECRQIAEAMLQRLAPEKFKQSRPMEQPYPEYDYYGGFRTYSFTYVRLVNGIPFSDNTLTVNVNAGTGKVIHYYSNWDNSVEFPRPDGVITAEQAERIFREQIGLRLAYVRPYGPYPPGPVNAGKPVQLYYTVEDFMGGGSYIDAFSGKLIDGFGKEVKVPEKVYLPVKEEPPAANQPGKTLTLEEARAKAGEYIDIPSDYTVQNSRYAEGWYPGSAKTWEFQFGPSDYRGGENISVTINAQTGELINYHRWEEIWGEQEEKPVNYDYDRCKQIALDYLKKVAPQKAEQVYLQEFPRQDYYYVNGKEVKSPAYSFNFVRVVNGVPFNMNNISISVNNNTGKVREYWSNWDENQTFASRDGIITEKEAVESLLALEKPTLKYTRKASEDGRPAKEVMLVYTLYNQVPKMVNARTGEVENVYNYGVPVELKDIDGHWAEREIRILAAWGVVSGNKEKKFNPDRTITRAEFISMLAAAKGLEPGSEEAPMFIDVPKTAWYFNAVQAAARAGLVKGSGKKFNPNQPISRQEMVVMLMNAANSGGSFLQEDLTDVLQAEFKDADKIAGWAKNAVVQALQMGILTGQNGYIKPTNPATRAEAAVLLARTLQVSAGLGY</sequence>
<evidence type="ECO:0000256" key="2">
    <source>
        <dbReference type="SAM" id="SignalP"/>
    </source>
</evidence>
<dbReference type="EMBL" id="CP002028">
    <property type="protein sequence ID" value="ADG82653.1"/>
    <property type="molecule type" value="Genomic_DNA"/>
</dbReference>
<dbReference type="OrthoDB" id="2473368at2"/>
<keyword evidence="5" id="KW-1185">Reference proteome</keyword>
<accession>D5X7T3</accession>
<dbReference type="HOGENOM" id="CLU_019560_0_0_9"/>
<gene>
    <name evidence="4" type="ordered locus">TherJR_1804</name>
</gene>
<dbReference type="PROSITE" id="PS51272">
    <property type="entry name" value="SLH"/>
    <property type="match status" value="3"/>
</dbReference>
<dbReference type="PANTHER" id="PTHR43308">
    <property type="entry name" value="OUTER MEMBRANE PROTEIN ALPHA-RELATED"/>
    <property type="match status" value="1"/>
</dbReference>
<reference evidence="4 5" key="1">
    <citation type="submission" date="2010-05" db="EMBL/GenBank/DDBJ databases">
        <title>Complete sequence of Thermincola sp. JR.</title>
        <authorList>
            <consortium name="US DOE Joint Genome Institute"/>
            <person name="Lucas S."/>
            <person name="Copeland A."/>
            <person name="Lapidus A."/>
            <person name="Cheng J.-F."/>
            <person name="Bruce D."/>
            <person name="Goodwin L."/>
            <person name="Pitluck S."/>
            <person name="Chertkov O."/>
            <person name="Detter J.C."/>
            <person name="Han C."/>
            <person name="Tapia R."/>
            <person name="Land M."/>
            <person name="Hauser L."/>
            <person name="Kyrpides N."/>
            <person name="Mikhailova N."/>
            <person name="Hazen T.C."/>
            <person name="Woyke T."/>
        </authorList>
    </citation>
    <scope>NUCLEOTIDE SEQUENCE [LARGE SCALE GENOMIC DNA]</scope>
    <source>
        <strain evidence="4 5">JR</strain>
    </source>
</reference>
<proteinExistence type="predicted"/>
<dbReference type="STRING" id="635013.TherJR_1804"/>
<dbReference type="InterPro" id="IPR032599">
    <property type="entry name" value="YcdB/YcdC_rep_domain"/>
</dbReference>
<dbReference type="Proteomes" id="UP000002377">
    <property type="component" value="Chromosome"/>
</dbReference>
<feature type="domain" description="SLH" evidence="3">
    <location>
        <begin position="672"/>
        <end position="732"/>
    </location>
</feature>
<dbReference type="RefSeq" id="WP_013120665.1">
    <property type="nucleotide sequence ID" value="NC_014152.1"/>
</dbReference>
<keyword evidence="1" id="KW-0677">Repeat</keyword>
<dbReference type="Pfam" id="PF16244">
    <property type="entry name" value="DUF4901"/>
    <property type="match status" value="2"/>
</dbReference>
<feature type="chain" id="PRO_5003079858" evidence="2">
    <location>
        <begin position="29"/>
        <end position="732"/>
    </location>
</feature>